<dbReference type="InterPro" id="IPR001509">
    <property type="entry name" value="Epimerase_deHydtase"/>
</dbReference>
<dbReference type="AlphaFoldDB" id="A0A1F5CG54"/>
<dbReference type="Gene3D" id="3.90.25.10">
    <property type="entry name" value="UDP-galactose 4-epimerase, domain 1"/>
    <property type="match status" value="1"/>
</dbReference>
<evidence type="ECO:0000313" key="3">
    <source>
        <dbReference type="EMBL" id="OGD41850.1"/>
    </source>
</evidence>
<organism evidence="3 4">
    <name type="scientific">Candidatus Azambacteria bacterium RIFOXYD1_FULL_42_11</name>
    <dbReference type="NCBI Taxonomy" id="1797310"/>
    <lineage>
        <taxon>Bacteria</taxon>
        <taxon>Candidatus Azamiibacteriota</taxon>
    </lineage>
</organism>
<dbReference type="Gene3D" id="3.40.50.720">
    <property type="entry name" value="NAD(P)-binding Rossmann-like Domain"/>
    <property type="match status" value="1"/>
</dbReference>
<gene>
    <name evidence="3" type="ORF">A2567_00165</name>
</gene>
<comment type="similarity">
    <text evidence="1">Belongs to the NAD(P)-dependent epimerase/dehydratase family.</text>
</comment>
<dbReference type="PANTHER" id="PTHR43000">
    <property type="entry name" value="DTDP-D-GLUCOSE 4,6-DEHYDRATASE-RELATED"/>
    <property type="match status" value="1"/>
</dbReference>
<dbReference type="Proteomes" id="UP000178974">
    <property type="component" value="Unassembled WGS sequence"/>
</dbReference>
<comment type="caution">
    <text evidence="3">The sequence shown here is derived from an EMBL/GenBank/DDBJ whole genome shotgun (WGS) entry which is preliminary data.</text>
</comment>
<feature type="domain" description="NAD-dependent epimerase/dehydratase" evidence="2">
    <location>
        <begin position="4"/>
        <end position="238"/>
    </location>
</feature>
<dbReference type="SUPFAM" id="SSF51735">
    <property type="entry name" value="NAD(P)-binding Rossmann-fold domains"/>
    <property type="match status" value="1"/>
</dbReference>
<accession>A0A1F5CG54</accession>
<proteinExistence type="inferred from homology"/>
<name>A0A1F5CG54_9BACT</name>
<dbReference type="InterPro" id="IPR036291">
    <property type="entry name" value="NAD(P)-bd_dom_sf"/>
</dbReference>
<evidence type="ECO:0000259" key="2">
    <source>
        <dbReference type="Pfam" id="PF01370"/>
    </source>
</evidence>
<protein>
    <recommendedName>
        <fullName evidence="2">NAD-dependent epimerase/dehydratase domain-containing protein</fullName>
    </recommendedName>
</protein>
<reference evidence="3 4" key="1">
    <citation type="journal article" date="2016" name="Nat. Commun.">
        <title>Thousands of microbial genomes shed light on interconnected biogeochemical processes in an aquifer system.</title>
        <authorList>
            <person name="Anantharaman K."/>
            <person name="Brown C.T."/>
            <person name="Hug L.A."/>
            <person name="Sharon I."/>
            <person name="Castelle C.J."/>
            <person name="Probst A.J."/>
            <person name="Thomas B.C."/>
            <person name="Singh A."/>
            <person name="Wilkins M.J."/>
            <person name="Karaoz U."/>
            <person name="Brodie E.L."/>
            <person name="Williams K.H."/>
            <person name="Hubbard S.S."/>
            <person name="Banfield J.F."/>
        </authorList>
    </citation>
    <scope>NUCLEOTIDE SEQUENCE [LARGE SCALE GENOMIC DNA]</scope>
</reference>
<dbReference type="EMBL" id="MEZA01000034">
    <property type="protein sequence ID" value="OGD41850.1"/>
    <property type="molecule type" value="Genomic_DNA"/>
</dbReference>
<evidence type="ECO:0000256" key="1">
    <source>
        <dbReference type="ARBA" id="ARBA00007637"/>
    </source>
</evidence>
<evidence type="ECO:0000313" key="4">
    <source>
        <dbReference type="Proteomes" id="UP000178974"/>
    </source>
</evidence>
<dbReference type="Pfam" id="PF01370">
    <property type="entry name" value="Epimerase"/>
    <property type="match status" value="1"/>
</dbReference>
<sequence>MAKILVTGGAGFIGSNLVDALIEKGHDVLIIDNLSTGKKENINKKADFVEEDLRNYDKIHPLFEGVDFVFHEAALPRIPLSIEKPQESNDINIKGTLNALVAAKFFGVKKFIYAASSSALGSNASLPMKEDGQCFPLNPYALQKYVGELYCKIFFDIYGLPTVALRYFNVYGPRQPREGSYTPVIGIFLTQKKKGEKLTITGDGKQTRDFTHVFDVVKVNILAMESHKVGYGEVINIGGGENHSVNEIAEMVGGEAVHIPERPGEMRDTLADITRAKELLSWRPEITLEEGIKKLLENE</sequence>